<name>A0A1F8BA19_9BACT</name>
<evidence type="ECO:0000313" key="3">
    <source>
        <dbReference type="Proteomes" id="UP000176404"/>
    </source>
</evidence>
<accession>A0A1F8BA19</accession>
<feature type="region of interest" description="Disordered" evidence="1">
    <location>
        <begin position="692"/>
        <end position="764"/>
    </location>
</feature>
<feature type="compositionally biased region" description="Basic and acidic residues" evidence="1">
    <location>
        <begin position="220"/>
        <end position="234"/>
    </location>
</feature>
<feature type="region of interest" description="Disordered" evidence="1">
    <location>
        <begin position="54"/>
        <end position="75"/>
    </location>
</feature>
<comment type="caution">
    <text evidence="2">The sequence shown here is derived from an EMBL/GenBank/DDBJ whole genome shotgun (WGS) entry which is preliminary data.</text>
</comment>
<feature type="compositionally biased region" description="Polar residues" evidence="1">
    <location>
        <begin position="692"/>
        <end position="715"/>
    </location>
</feature>
<protein>
    <submittedName>
        <fullName evidence="2">Uncharacterized protein</fullName>
    </submittedName>
</protein>
<organism evidence="2 3">
    <name type="scientific">Candidatus Woesebacteria bacterium RIFCSPLOWO2_01_FULL_39_10b</name>
    <dbReference type="NCBI Taxonomy" id="1802517"/>
    <lineage>
        <taxon>Bacteria</taxon>
        <taxon>Candidatus Woeseibacteriota</taxon>
    </lineage>
</organism>
<evidence type="ECO:0000256" key="1">
    <source>
        <dbReference type="SAM" id="MobiDB-lite"/>
    </source>
</evidence>
<dbReference type="Proteomes" id="UP000176404">
    <property type="component" value="Unassembled WGS sequence"/>
</dbReference>
<feature type="region of interest" description="Disordered" evidence="1">
    <location>
        <begin position="135"/>
        <end position="263"/>
    </location>
</feature>
<feature type="compositionally biased region" description="Low complexity" evidence="1">
    <location>
        <begin position="736"/>
        <end position="753"/>
    </location>
</feature>
<proteinExistence type="predicted"/>
<gene>
    <name evidence="2" type="ORF">A2892_04480</name>
</gene>
<sequence length="992" mass="106140">MWREIPFAEIVRDIPVVRGDDGSLAIEERTGLVKGDFPEEGGSFLARVDVGGEVPDVSAKPAEPAEDETETHLTQQPMQLELDKGELRLSSALERAQKNLEAARDMKARKAGDENTFLVKLFEGEVEKAETALKDYRDKKHATAAGDVQEPESAQAGHGVSQPEGPASQPSDSKGETPGARLKKIVGGPRVPVKKKPDIEIPPEAEIPGTEGITDSDWAGEEHATKPEIPERLRKAQGIFGGKSGRASGQEIAAKSGGRQEKTDRIEWDESGGERVTLTQYVRGNIHSLFSSAAEKVGEKARSVSFRRRRKAIETDEDLGNFLFKIRGKQIGRASKEGKNIPVALGSGVAVGLAKRVAKAEVLRSGLTVSEAAPGLAAGASLLRDTLTATAAAFSKDKGVIAALSARYVTEKPGSKKVEKAWGDEGEKKKGRLKKAGGAVLRGASTLGWYSKAVERHLVKSLTETKLKGGSSPEIVLNIFNEKLLELKGIDVKVGGFLADEDLLRNELRTSLSGVFSGQGEGEESDFTRSLVDTYGFLTDAKTKNAYRGLEEKLSGFSGSSSNETVANFEALRVGLEGVLYEELRAVRDADPSKFNEYVDKLSRHEWGGLRQAKYAGAIMLTGAGMAAVKAFTGVKAAELLRSLPDILPKRPPAHGVTRPRVSVGRGRVDVTKPTETPTVTPSVAPTEATVQVQGESLQIPTRPTGTPTATSYATETARPTLEDTHTPTPSPSLRPTETPTPTQAAETTMPTPEVTPIPEATPIPRPTGVVEEAQELPVDSTPQPSVQEPGIVGAEEEIIEMGEVKPDVSETAEKLAGEGVEKVATPGIGEAVSAETGAQAENFFDQFTSEGEAPWATGAKAGEQLAKEIDMGGLPESWMHGGIEVPRSGAFGNFFGHISSEVGPIDGNLAKRMAGELRDALLLDQKDPMAMARLISEPLRVASSPEQLREVLLSMNYMDAQKAAYYIYAQGLISEENVEARKILIEYFTAA</sequence>
<dbReference type="STRING" id="1802517.A2892_04480"/>
<feature type="compositionally biased region" description="Low complexity" evidence="1">
    <location>
        <begin position="202"/>
        <end position="213"/>
    </location>
</feature>
<reference evidence="2 3" key="1">
    <citation type="journal article" date="2016" name="Nat. Commun.">
        <title>Thousands of microbial genomes shed light on interconnected biogeochemical processes in an aquifer system.</title>
        <authorList>
            <person name="Anantharaman K."/>
            <person name="Brown C.T."/>
            <person name="Hug L.A."/>
            <person name="Sharon I."/>
            <person name="Castelle C.J."/>
            <person name="Probst A.J."/>
            <person name="Thomas B.C."/>
            <person name="Singh A."/>
            <person name="Wilkins M.J."/>
            <person name="Karaoz U."/>
            <person name="Brodie E.L."/>
            <person name="Williams K.H."/>
            <person name="Hubbard S.S."/>
            <person name="Banfield J.F."/>
        </authorList>
    </citation>
    <scope>NUCLEOTIDE SEQUENCE [LARGE SCALE GENOMIC DNA]</scope>
</reference>
<evidence type="ECO:0000313" key="2">
    <source>
        <dbReference type="EMBL" id="OGM60881.1"/>
    </source>
</evidence>
<dbReference type="AlphaFoldDB" id="A0A1F8BA19"/>
<feature type="compositionally biased region" description="Pro residues" evidence="1">
    <location>
        <begin position="754"/>
        <end position="764"/>
    </location>
</feature>
<dbReference type="EMBL" id="MGHD01000002">
    <property type="protein sequence ID" value="OGM60881.1"/>
    <property type="molecule type" value="Genomic_DNA"/>
</dbReference>